<feature type="region of interest" description="Disordered" evidence="2">
    <location>
        <begin position="526"/>
        <end position="546"/>
    </location>
</feature>
<protein>
    <recommendedName>
        <fullName evidence="5">Inositol-polyphosphate 5-phosphatase</fullName>
    </recommendedName>
</protein>
<dbReference type="Gene3D" id="3.60.10.10">
    <property type="entry name" value="Endonuclease/exonuclease/phosphatase"/>
    <property type="match status" value="1"/>
</dbReference>
<evidence type="ECO:0000256" key="2">
    <source>
        <dbReference type="SAM" id="MobiDB-lite"/>
    </source>
</evidence>
<dbReference type="PANTHER" id="PTHR12997:SF2">
    <property type="entry name" value="INOSITOL POLYPHOSPHATE-5-PHOSPHATASE A"/>
    <property type="match status" value="1"/>
</dbReference>
<dbReference type="AlphaFoldDB" id="A0A7G2CTC7"/>
<name>A0A7G2CTC7_9TRYP</name>
<evidence type="ECO:0000313" key="3">
    <source>
        <dbReference type="EMBL" id="CAD2222765.1"/>
    </source>
</evidence>
<dbReference type="EMBL" id="LR877172">
    <property type="protein sequence ID" value="CAD2222765.1"/>
    <property type="molecule type" value="Genomic_DNA"/>
</dbReference>
<keyword evidence="4" id="KW-1185">Reference proteome</keyword>
<dbReference type="Proteomes" id="UP000515908">
    <property type="component" value="Chromosome 28"/>
</dbReference>
<keyword evidence="1" id="KW-0378">Hydrolase</keyword>
<evidence type="ECO:0000313" key="4">
    <source>
        <dbReference type="Proteomes" id="UP000515908"/>
    </source>
</evidence>
<dbReference type="GO" id="GO:0004445">
    <property type="term" value="F:inositol-polyphosphate 5-phosphatase activity"/>
    <property type="evidence" value="ECO:0007669"/>
    <property type="project" value="InterPro"/>
</dbReference>
<proteinExistence type="predicted"/>
<organism evidence="3 4">
    <name type="scientific">Angomonas deanei</name>
    <dbReference type="NCBI Taxonomy" id="59799"/>
    <lineage>
        <taxon>Eukaryota</taxon>
        <taxon>Discoba</taxon>
        <taxon>Euglenozoa</taxon>
        <taxon>Kinetoplastea</taxon>
        <taxon>Metakinetoplastina</taxon>
        <taxon>Trypanosomatida</taxon>
        <taxon>Trypanosomatidae</taxon>
        <taxon>Strigomonadinae</taxon>
        <taxon>Angomonas</taxon>
    </lineage>
</organism>
<feature type="region of interest" description="Disordered" evidence="2">
    <location>
        <begin position="66"/>
        <end position="94"/>
    </location>
</feature>
<gene>
    <name evidence="3" type="ORF">ADEAN_001031200</name>
</gene>
<dbReference type="VEuPathDB" id="TriTrypDB:ADEAN_001031200"/>
<evidence type="ECO:0000256" key="1">
    <source>
        <dbReference type="ARBA" id="ARBA00022801"/>
    </source>
</evidence>
<sequence length="585" mass="65368">MSGSRSPPSQSSSFSSEAYFSSSQFTAVTPVRFTTDPNHTTLPFPSSPSTLILTQNIGGITGEAPAPAEGTLPASGFSFDHVPASGEQPDLQGAPPESVNTQIFSPGSDASCITMNDVSQYARWQVRDFMGELRRWIHRISYHYARREGNTDINTTTNRNPQEWSTDDLDGYQPDLKPPLIDIIVIHFQEIGGKFRNTNFNEMLCKEMNTNLLPEAGWTSGFLMEHDEEHFTAIGSMVFLSPRVCPVSSMLSFPHRTFIPVSDEPRTYGGTDSYLFHRKKFSTAGKSRKGFLLISLRIGAVVLNICQVHLFHDADNRIAVQPQTPTAPNTYVLKRREAFLETLAEISPFVAKEDALWITGDLNVRLDGAELCTYATETLKVNVTADKKQITAPEAFWQSFQHDSTLLHYRESLDKELLGLLHFAESQFSLPLAELPVHFAPTYCRECRQKPLFLEGVSRGSGAFLGEEGNIDRPPVAATPMPLLTQFAAPEPYTTARLPAWCDRVVFNAAALEVLAAGMGKQFADMEQHDKEEPPQPPSSFHRPDEPVSLQERWKSFVERHDSKCYLYNSINLVHTDHDGVFLLF</sequence>
<accession>A0A7G2CTC7</accession>
<reference evidence="3 4" key="1">
    <citation type="submission" date="2020-08" db="EMBL/GenBank/DDBJ databases">
        <authorList>
            <person name="Newling K."/>
            <person name="Davey J."/>
            <person name="Forrester S."/>
        </authorList>
    </citation>
    <scope>NUCLEOTIDE SEQUENCE [LARGE SCALE GENOMIC DNA]</scope>
    <source>
        <strain evidence="4">Crithidia deanei Carvalho (ATCC PRA-265)</strain>
    </source>
</reference>
<dbReference type="PANTHER" id="PTHR12997">
    <property type="entry name" value="TYPE I INOSITOL-1,4,5-TRISPHOSPHATE 5-PHOSPHATASE"/>
    <property type="match status" value="1"/>
</dbReference>
<dbReference type="InterPro" id="IPR036691">
    <property type="entry name" value="Endo/exonu/phosph_ase_sf"/>
</dbReference>
<dbReference type="SUPFAM" id="SSF56219">
    <property type="entry name" value="DNase I-like"/>
    <property type="match status" value="1"/>
</dbReference>
<dbReference type="InterPro" id="IPR039737">
    <property type="entry name" value="INPP5A"/>
</dbReference>
<evidence type="ECO:0008006" key="5">
    <source>
        <dbReference type="Google" id="ProtNLM"/>
    </source>
</evidence>